<evidence type="ECO:0000313" key="2">
    <source>
        <dbReference type="Proteomes" id="UP001631969"/>
    </source>
</evidence>
<proteinExistence type="predicted"/>
<name>A0ACC7NRJ9_9BACL</name>
<dbReference type="EMBL" id="JBJURJ010000001">
    <property type="protein sequence ID" value="MFM9326902.1"/>
    <property type="molecule type" value="Genomic_DNA"/>
</dbReference>
<reference evidence="1" key="1">
    <citation type="submission" date="2024-12" db="EMBL/GenBank/DDBJ databases">
        <authorList>
            <person name="Wu N."/>
        </authorList>
    </citation>
    <scope>NUCLEOTIDE SEQUENCE</scope>
    <source>
        <strain evidence="1">P15</strain>
    </source>
</reference>
<sequence length="268" mass="29918">MPRISLLQMDVAFGDPEANYRNAERLIRKAAAAPDKPDLLLLPELWDTAYDLERLGELGDWQGERVQAWAGALARELRVTIAAGSIAEKREDGIRNASYVMDLHGSVMSRYAKLHLFGPMGEDRHLTAGSTRELVQMEGVTAGMMICYDLRFPELARALVLDGAELLLVPAQWPKPRLQHWRTLAVARAIENQVYVAACNRVGAGGGQEFFGHSLIVDPWGEVLAEGGEGEEIVTAQLDLNRIKEARERISVFRDRRPDVYGSWEPEN</sequence>
<gene>
    <name evidence="1" type="ORF">ACI1P1_01185</name>
</gene>
<accession>A0ACC7NRJ9</accession>
<evidence type="ECO:0000313" key="1">
    <source>
        <dbReference type="EMBL" id="MFM9326902.1"/>
    </source>
</evidence>
<comment type="caution">
    <text evidence="1">The sequence shown here is derived from an EMBL/GenBank/DDBJ whole genome shotgun (WGS) entry which is preliminary data.</text>
</comment>
<dbReference type="Proteomes" id="UP001631969">
    <property type="component" value="Unassembled WGS sequence"/>
</dbReference>
<organism evidence="1 2">
    <name type="scientific">Paenibacillus mesotrionivorans</name>
    <dbReference type="NCBI Taxonomy" id="3160968"/>
    <lineage>
        <taxon>Bacteria</taxon>
        <taxon>Bacillati</taxon>
        <taxon>Bacillota</taxon>
        <taxon>Bacilli</taxon>
        <taxon>Bacillales</taxon>
        <taxon>Paenibacillaceae</taxon>
        <taxon>Paenibacillus</taxon>
    </lineage>
</organism>
<keyword evidence="1" id="KW-0378">Hydrolase</keyword>
<keyword evidence="2" id="KW-1185">Reference proteome</keyword>
<protein>
    <submittedName>
        <fullName evidence="1">Carbon-nitrogen family hydrolase</fullName>
    </submittedName>
</protein>